<dbReference type="OMA" id="TFPCKRR"/>
<comment type="subcellular location">
    <subcellularLocation>
        <location evidence="1">Nucleus</location>
    </subcellularLocation>
</comment>
<dbReference type="InterPro" id="IPR028020">
    <property type="entry name" value="ASX_DEUBAD_dom"/>
</dbReference>
<dbReference type="GO" id="GO:0005634">
    <property type="term" value="C:nucleus"/>
    <property type="evidence" value="ECO:0007669"/>
    <property type="project" value="UniProtKB-SubCell"/>
</dbReference>
<dbReference type="PROSITE" id="PS00344">
    <property type="entry name" value="GATA_ZN_FINGER_1"/>
    <property type="match status" value="1"/>
</dbReference>
<keyword evidence="4" id="KW-0862">Zinc</keyword>
<evidence type="ECO:0000256" key="1">
    <source>
        <dbReference type="ARBA" id="ARBA00004123"/>
    </source>
</evidence>
<feature type="compositionally biased region" description="Polar residues" evidence="9">
    <location>
        <begin position="505"/>
        <end position="515"/>
    </location>
</feature>
<feature type="domain" description="DEUBAD" evidence="11">
    <location>
        <begin position="324"/>
        <end position="438"/>
    </location>
</feature>
<feature type="compositionally biased region" description="Basic and acidic residues" evidence="9">
    <location>
        <begin position="84"/>
        <end position="95"/>
    </location>
</feature>
<dbReference type="GO" id="GO:0000976">
    <property type="term" value="F:transcription cis-regulatory region binding"/>
    <property type="evidence" value="ECO:0000318"/>
    <property type="project" value="GO_Central"/>
</dbReference>
<dbReference type="SMART" id="SM00401">
    <property type="entry name" value="ZnF_GATA"/>
    <property type="match status" value="1"/>
</dbReference>
<evidence type="ECO:0000256" key="9">
    <source>
        <dbReference type="SAM" id="MobiDB-lite"/>
    </source>
</evidence>
<dbReference type="AlphaFoldDB" id="A0A2R6WG12"/>
<keyword evidence="7" id="KW-0539">Nucleus</keyword>
<dbReference type="PROSITE" id="PS51916">
    <property type="entry name" value="DEUBAD"/>
    <property type="match status" value="1"/>
</dbReference>
<dbReference type="InterPro" id="IPR044867">
    <property type="entry name" value="DEUBAD_dom"/>
</dbReference>
<dbReference type="EMBL" id="KZ772767">
    <property type="protein sequence ID" value="PTQ32787.1"/>
    <property type="molecule type" value="Genomic_DNA"/>
</dbReference>
<accession>A0A2R6WG12</accession>
<evidence type="ECO:0000313" key="13">
    <source>
        <dbReference type="Proteomes" id="UP000244005"/>
    </source>
</evidence>
<feature type="region of interest" description="Disordered" evidence="9">
    <location>
        <begin position="53"/>
        <end position="134"/>
    </location>
</feature>
<dbReference type="GO" id="GO:0006355">
    <property type="term" value="P:regulation of DNA-templated transcription"/>
    <property type="evidence" value="ECO:0007669"/>
    <property type="project" value="InterPro"/>
</dbReference>
<dbReference type="Proteomes" id="UP000244005">
    <property type="component" value="Unassembled WGS sequence"/>
</dbReference>
<name>A0A2R6WG12_MARPO</name>
<feature type="domain" description="GATA-type" evidence="10">
    <location>
        <begin position="7"/>
        <end position="40"/>
    </location>
</feature>
<dbReference type="InterPro" id="IPR000679">
    <property type="entry name" value="Znf_GATA"/>
</dbReference>
<feature type="compositionally biased region" description="Basic residues" evidence="9">
    <location>
        <begin position="66"/>
        <end position="83"/>
    </location>
</feature>
<protein>
    <submittedName>
        <fullName evidence="12">Uncharacterized protein</fullName>
    </submittedName>
</protein>
<keyword evidence="3 8" id="KW-0863">Zinc-finger</keyword>
<sequence>MGKQGPCCHCFISTTPLWRNGPPEKPVLCNACGSRWRTKGTLQNYMPMHSGGFSANTESSADLKWSRGKKGSHKHEHRSHKRKEPCDGRAERDSTQNRSADQSLSKGYEEDTVSRSCSGSGMCGSEGSVKRGSFPPKDLPVLGNLLVGFGWEVPAVPQKTRSTTSTRRRTACDVLTRIARSFSSPTVDPLLIAPPAPGASSDAVLVEYNKPSLVAVEIGLGSVFVRQCVSLAEEPESESSLFLVDSRGNESFNGLGHSESGSGIPFIQDFHGIDRGSVYRGKDKAKQVPRKLDAGRLHNDKNLVPNKALLENFPYNKRDVLQSYQSPLVFLEMKDIVNFDTFTGLLTEQEQGQLMQFVSSADVARIPESLKSMFSSDQFDGALANFQHLLSEGMFDVSELSSSPRVLQHFQQLLQLPELTKSGWLERCSQLQNRNKRRGSVDSTKVNSTKETNKEKMKASHVPGAASSGSSGFSGAKLPVGHASEKSGEEHKPTKSLSFRGPAISATSTLYNTNPVKHGLNIKPETGSSSNEAVATEAGVNTEGPCFPGNSPFLSTAERERAIGDEYNLDMGVLDCSETDSLLYNLPNPMSFQQAELLPQPSWEKKSMKEEEGDVNQLESGGLIMSNTWHMDPNPAEWGLFWNNSSSCVGPGQALPSGAGLIPGRMLM</sequence>
<feature type="compositionally biased region" description="Low complexity" evidence="9">
    <location>
        <begin position="460"/>
        <end position="476"/>
    </location>
</feature>
<dbReference type="OrthoDB" id="515401at2759"/>
<feature type="compositionally biased region" description="Polar residues" evidence="9">
    <location>
        <begin position="441"/>
        <end position="450"/>
    </location>
</feature>
<dbReference type="Pfam" id="PF00320">
    <property type="entry name" value="GATA"/>
    <property type="match status" value="1"/>
</dbReference>
<keyword evidence="13" id="KW-1185">Reference proteome</keyword>
<evidence type="ECO:0000313" key="12">
    <source>
        <dbReference type="EMBL" id="PTQ32787.1"/>
    </source>
</evidence>
<organism evidence="12 13">
    <name type="scientific">Marchantia polymorpha</name>
    <name type="common">Common liverwort</name>
    <name type="synonym">Marchantia aquatica</name>
    <dbReference type="NCBI Taxonomy" id="3197"/>
    <lineage>
        <taxon>Eukaryota</taxon>
        <taxon>Viridiplantae</taxon>
        <taxon>Streptophyta</taxon>
        <taxon>Embryophyta</taxon>
        <taxon>Marchantiophyta</taxon>
        <taxon>Marchantiopsida</taxon>
        <taxon>Marchantiidae</taxon>
        <taxon>Marchantiales</taxon>
        <taxon>Marchantiaceae</taxon>
        <taxon>Marchantia</taxon>
    </lineage>
</organism>
<evidence type="ECO:0000256" key="5">
    <source>
        <dbReference type="ARBA" id="ARBA00023015"/>
    </source>
</evidence>
<keyword evidence="2" id="KW-0479">Metal-binding</keyword>
<feature type="compositionally biased region" description="Polar residues" evidence="9">
    <location>
        <begin position="96"/>
        <end position="105"/>
    </location>
</feature>
<dbReference type="PROSITE" id="PS50114">
    <property type="entry name" value="GATA_ZN_FINGER_2"/>
    <property type="match status" value="1"/>
</dbReference>
<evidence type="ECO:0000256" key="8">
    <source>
        <dbReference type="PROSITE-ProRule" id="PRU00094"/>
    </source>
</evidence>
<evidence type="ECO:0000256" key="4">
    <source>
        <dbReference type="ARBA" id="ARBA00022833"/>
    </source>
</evidence>
<evidence type="ECO:0000259" key="11">
    <source>
        <dbReference type="PROSITE" id="PS51916"/>
    </source>
</evidence>
<proteinExistence type="predicted"/>
<dbReference type="PANTHER" id="PTHR46855">
    <property type="entry name" value="OSJNBB0038F03.10 PROTEIN"/>
    <property type="match status" value="1"/>
</dbReference>
<dbReference type="SUPFAM" id="SSF57716">
    <property type="entry name" value="Glucocorticoid receptor-like (DNA-binding domain)"/>
    <property type="match status" value="1"/>
</dbReference>
<evidence type="ECO:0000256" key="2">
    <source>
        <dbReference type="ARBA" id="ARBA00022723"/>
    </source>
</evidence>
<gene>
    <name evidence="12" type="ORF">MARPO_0095s0046</name>
</gene>
<evidence type="ECO:0000256" key="7">
    <source>
        <dbReference type="ARBA" id="ARBA00023242"/>
    </source>
</evidence>
<feature type="region of interest" description="Disordered" evidence="9">
    <location>
        <begin position="431"/>
        <end position="547"/>
    </location>
</feature>
<dbReference type="Pfam" id="PF13919">
    <property type="entry name" value="ASXH"/>
    <property type="match status" value="1"/>
</dbReference>
<dbReference type="CDD" id="cd00202">
    <property type="entry name" value="ZnF_GATA"/>
    <property type="match status" value="1"/>
</dbReference>
<evidence type="ECO:0000259" key="10">
    <source>
        <dbReference type="PROSITE" id="PS50114"/>
    </source>
</evidence>
<dbReference type="Gramene" id="Mp5g09130.1">
    <property type="protein sequence ID" value="Mp5g09130.1.cds"/>
    <property type="gene ID" value="Mp5g09130"/>
</dbReference>
<dbReference type="PANTHER" id="PTHR46855:SF1">
    <property type="entry name" value="GATA TRANSCRIPTION FACTOR 26"/>
    <property type="match status" value="1"/>
</dbReference>
<feature type="compositionally biased region" description="Basic and acidic residues" evidence="9">
    <location>
        <begin position="483"/>
        <end position="493"/>
    </location>
</feature>
<evidence type="ECO:0000256" key="3">
    <source>
        <dbReference type="ARBA" id="ARBA00022771"/>
    </source>
</evidence>
<feature type="compositionally biased region" description="Low complexity" evidence="9">
    <location>
        <begin position="114"/>
        <end position="127"/>
    </location>
</feature>
<dbReference type="Gene3D" id="3.30.50.10">
    <property type="entry name" value="Erythroid Transcription Factor GATA-1, subunit A"/>
    <property type="match status" value="1"/>
</dbReference>
<dbReference type="GO" id="GO:0008270">
    <property type="term" value="F:zinc ion binding"/>
    <property type="evidence" value="ECO:0007669"/>
    <property type="project" value="UniProtKB-KW"/>
</dbReference>
<keyword evidence="6" id="KW-0804">Transcription</keyword>
<reference evidence="13" key="1">
    <citation type="journal article" date="2017" name="Cell">
        <title>Insights into land plant evolution garnered from the Marchantia polymorpha genome.</title>
        <authorList>
            <person name="Bowman J.L."/>
            <person name="Kohchi T."/>
            <person name="Yamato K.T."/>
            <person name="Jenkins J."/>
            <person name="Shu S."/>
            <person name="Ishizaki K."/>
            <person name="Yamaoka S."/>
            <person name="Nishihama R."/>
            <person name="Nakamura Y."/>
            <person name="Berger F."/>
            <person name="Adam C."/>
            <person name="Aki S.S."/>
            <person name="Althoff F."/>
            <person name="Araki T."/>
            <person name="Arteaga-Vazquez M.A."/>
            <person name="Balasubrmanian S."/>
            <person name="Barry K."/>
            <person name="Bauer D."/>
            <person name="Boehm C.R."/>
            <person name="Briginshaw L."/>
            <person name="Caballero-Perez J."/>
            <person name="Catarino B."/>
            <person name="Chen F."/>
            <person name="Chiyoda S."/>
            <person name="Chovatia M."/>
            <person name="Davies K.M."/>
            <person name="Delmans M."/>
            <person name="Demura T."/>
            <person name="Dierschke T."/>
            <person name="Dolan L."/>
            <person name="Dorantes-Acosta A.E."/>
            <person name="Eklund D.M."/>
            <person name="Florent S.N."/>
            <person name="Flores-Sandoval E."/>
            <person name="Fujiyama A."/>
            <person name="Fukuzawa H."/>
            <person name="Galik B."/>
            <person name="Grimanelli D."/>
            <person name="Grimwood J."/>
            <person name="Grossniklaus U."/>
            <person name="Hamada T."/>
            <person name="Haseloff J."/>
            <person name="Hetherington A.J."/>
            <person name="Higo A."/>
            <person name="Hirakawa Y."/>
            <person name="Hundley H.N."/>
            <person name="Ikeda Y."/>
            <person name="Inoue K."/>
            <person name="Inoue S.I."/>
            <person name="Ishida S."/>
            <person name="Jia Q."/>
            <person name="Kakita M."/>
            <person name="Kanazawa T."/>
            <person name="Kawai Y."/>
            <person name="Kawashima T."/>
            <person name="Kennedy M."/>
            <person name="Kinose K."/>
            <person name="Kinoshita T."/>
            <person name="Kohara Y."/>
            <person name="Koide E."/>
            <person name="Komatsu K."/>
            <person name="Kopischke S."/>
            <person name="Kubo M."/>
            <person name="Kyozuka J."/>
            <person name="Lagercrantz U."/>
            <person name="Lin S.S."/>
            <person name="Lindquist E."/>
            <person name="Lipzen A.M."/>
            <person name="Lu C.W."/>
            <person name="De Luna E."/>
            <person name="Martienssen R.A."/>
            <person name="Minamino N."/>
            <person name="Mizutani M."/>
            <person name="Mizutani M."/>
            <person name="Mochizuki N."/>
            <person name="Monte I."/>
            <person name="Mosher R."/>
            <person name="Nagasaki H."/>
            <person name="Nakagami H."/>
            <person name="Naramoto S."/>
            <person name="Nishitani K."/>
            <person name="Ohtani M."/>
            <person name="Okamoto T."/>
            <person name="Okumura M."/>
            <person name="Phillips J."/>
            <person name="Pollak B."/>
            <person name="Reinders A."/>
            <person name="Rovekamp M."/>
            <person name="Sano R."/>
            <person name="Sawa S."/>
            <person name="Schmid M.W."/>
            <person name="Shirakawa M."/>
            <person name="Solano R."/>
            <person name="Spunde A."/>
            <person name="Suetsugu N."/>
            <person name="Sugano S."/>
            <person name="Sugiyama A."/>
            <person name="Sun R."/>
            <person name="Suzuki Y."/>
            <person name="Takenaka M."/>
            <person name="Takezawa D."/>
            <person name="Tomogane H."/>
            <person name="Tsuzuki M."/>
            <person name="Ueda T."/>
            <person name="Umeda M."/>
            <person name="Ward J.M."/>
            <person name="Watanabe Y."/>
            <person name="Yazaki K."/>
            <person name="Yokoyama R."/>
            <person name="Yoshitake Y."/>
            <person name="Yotsui I."/>
            <person name="Zachgo S."/>
            <person name="Schmutz J."/>
        </authorList>
    </citation>
    <scope>NUCLEOTIDE SEQUENCE [LARGE SCALE GENOMIC DNA]</scope>
    <source>
        <strain evidence="13">Tak-1</strain>
    </source>
</reference>
<keyword evidence="5" id="KW-0805">Transcription regulation</keyword>
<dbReference type="InterPro" id="IPR013088">
    <property type="entry name" value="Znf_NHR/GATA"/>
</dbReference>
<dbReference type="InterPro" id="IPR044589">
    <property type="entry name" value="GATA26/27"/>
</dbReference>
<evidence type="ECO:0000256" key="6">
    <source>
        <dbReference type="ARBA" id="ARBA00023163"/>
    </source>
</evidence>